<dbReference type="AlphaFoldDB" id="I2FRK5"/>
<comment type="caution">
    <text evidence="1">The sequence shown here is derived from an EMBL/GenBank/DDBJ whole genome shotgun (WGS) entry which is preliminary data.</text>
</comment>
<keyword evidence="2" id="KW-1185">Reference proteome</keyword>
<dbReference type="HOGENOM" id="CLU_2575635_0_0_1"/>
<name>I2FRK5_USTHO</name>
<sequence>MLIGRYQSIVIFSYPCYIGHFDLGKQMRACVNFFVTNKDSDASQILDPKIECNKLRTSLDTDNIPYYCASDNAKKPLPLQH</sequence>
<accession>I2FRK5</accession>
<gene>
    <name evidence="1" type="ORF">UHOR_13781</name>
</gene>
<dbReference type="EMBL" id="CAGI01000146">
    <property type="protein sequence ID" value="CCF49548.1"/>
    <property type="molecule type" value="Genomic_DNA"/>
</dbReference>
<proteinExistence type="predicted"/>
<evidence type="ECO:0000313" key="2">
    <source>
        <dbReference type="Proteomes" id="UP000006174"/>
    </source>
</evidence>
<evidence type="ECO:0000313" key="1">
    <source>
        <dbReference type="EMBL" id="CCF49548.1"/>
    </source>
</evidence>
<organism evidence="1 2">
    <name type="scientific">Ustilago hordei</name>
    <name type="common">Barley covered smut fungus</name>
    <dbReference type="NCBI Taxonomy" id="120017"/>
    <lineage>
        <taxon>Eukaryota</taxon>
        <taxon>Fungi</taxon>
        <taxon>Dikarya</taxon>
        <taxon>Basidiomycota</taxon>
        <taxon>Ustilaginomycotina</taxon>
        <taxon>Ustilaginomycetes</taxon>
        <taxon>Ustilaginales</taxon>
        <taxon>Ustilaginaceae</taxon>
        <taxon>Ustilago</taxon>
    </lineage>
</organism>
<dbReference type="Proteomes" id="UP000006174">
    <property type="component" value="Unassembled WGS sequence"/>
</dbReference>
<reference evidence="1 2" key="1">
    <citation type="journal article" date="2012" name="Plant Cell">
        <title>Genome comparison of barley and maize smut fungi reveals targeted loss of RNA silencing components and species-specific presence of transposable elements.</title>
        <authorList>
            <person name="Laurie J.D."/>
            <person name="Ali S."/>
            <person name="Linning R."/>
            <person name="Mannhaupt G."/>
            <person name="Wong P."/>
            <person name="Gueldener U."/>
            <person name="Muensterkoetter M."/>
            <person name="Moore R."/>
            <person name="Kahmann R."/>
            <person name="Bakkeren G."/>
            <person name="Schirawski J."/>
        </authorList>
    </citation>
    <scope>NUCLEOTIDE SEQUENCE [LARGE SCALE GENOMIC DNA]</scope>
    <source>
        <strain evidence="2">Uh4875-4</strain>
    </source>
</reference>
<protein>
    <submittedName>
        <fullName evidence="1">Uncharacterized protein</fullName>
    </submittedName>
</protein>